<dbReference type="InterPro" id="IPR008160">
    <property type="entry name" value="Collagen"/>
</dbReference>
<evidence type="ECO:0000313" key="4">
    <source>
        <dbReference type="Proteomes" id="UP001500221"/>
    </source>
</evidence>
<name>A0ABP9PE12_9ACTN</name>
<dbReference type="RefSeq" id="WP_345456116.1">
    <property type="nucleotide sequence ID" value="NZ_BAABKG010000002.1"/>
</dbReference>
<sequence>MPLPSFLAGRRPSGPMLMSTAALVVALGGTSYAAATVGTADLENNAVISPKIADGTIRSIDIADGTIRGDDLAPSAQGRRGPQGPEGPQGPQGEPGADGEDGADGAPGAAARWVLVGMNGQIVDQSGGFTVTAGYPVLGDPGTDPTALRANGNVYIDAGEDLDGHGIVASVVLQNTIEQNANGNTNGRAPGADVNPEFSGEIAVSRCNPAAPAPAVSAANCAPPGTNTVSHFVVSPRLSDGSVTTGAGTTADPGTRKAFYVIVTDTPAVG</sequence>
<keyword evidence="4" id="KW-1185">Reference proteome</keyword>
<proteinExistence type="predicted"/>
<accession>A0ABP9PE12</accession>
<organism evidence="3 4">
    <name type="scientific">Nocardioides marinquilinus</name>
    <dbReference type="NCBI Taxonomy" id="1210400"/>
    <lineage>
        <taxon>Bacteria</taxon>
        <taxon>Bacillati</taxon>
        <taxon>Actinomycetota</taxon>
        <taxon>Actinomycetes</taxon>
        <taxon>Propionibacteriales</taxon>
        <taxon>Nocardioidaceae</taxon>
        <taxon>Nocardioides</taxon>
    </lineage>
</organism>
<dbReference type="Proteomes" id="UP001500221">
    <property type="component" value="Unassembled WGS sequence"/>
</dbReference>
<evidence type="ECO:0000256" key="2">
    <source>
        <dbReference type="SAM" id="SignalP"/>
    </source>
</evidence>
<evidence type="ECO:0000313" key="3">
    <source>
        <dbReference type="EMBL" id="GAA5145108.1"/>
    </source>
</evidence>
<dbReference type="Pfam" id="PF01391">
    <property type="entry name" value="Collagen"/>
    <property type="match status" value="1"/>
</dbReference>
<feature type="chain" id="PRO_5046495949" description="Collagen-like protein" evidence="2">
    <location>
        <begin position="36"/>
        <end position="270"/>
    </location>
</feature>
<dbReference type="EMBL" id="BAABKG010000002">
    <property type="protein sequence ID" value="GAA5145108.1"/>
    <property type="molecule type" value="Genomic_DNA"/>
</dbReference>
<evidence type="ECO:0000256" key="1">
    <source>
        <dbReference type="SAM" id="MobiDB-lite"/>
    </source>
</evidence>
<feature type="signal peptide" evidence="2">
    <location>
        <begin position="1"/>
        <end position="35"/>
    </location>
</feature>
<reference evidence="4" key="1">
    <citation type="journal article" date="2019" name="Int. J. Syst. Evol. Microbiol.">
        <title>The Global Catalogue of Microorganisms (GCM) 10K type strain sequencing project: providing services to taxonomists for standard genome sequencing and annotation.</title>
        <authorList>
            <consortium name="The Broad Institute Genomics Platform"/>
            <consortium name="The Broad Institute Genome Sequencing Center for Infectious Disease"/>
            <person name="Wu L."/>
            <person name="Ma J."/>
        </authorList>
    </citation>
    <scope>NUCLEOTIDE SEQUENCE [LARGE SCALE GENOMIC DNA]</scope>
    <source>
        <strain evidence="4">JCM 18459</strain>
    </source>
</reference>
<evidence type="ECO:0008006" key="5">
    <source>
        <dbReference type="Google" id="ProtNLM"/>
    </source>
</evidence>
<dbReference type="Gene3D" id="1.20.5.320">
    <property type="entry name" value="6-Phosphogluconate Dehydrogenase, domain 3"/>
    <property type="match status" value="1"/>
</dbReference>
<comment type="caution">
    <text evidence="3">The sequence shown here is derived from an EMBL/GenBank/DDBJ whole genome shotgun (WGS) entry which is preliminary data.</text>
</comment>
<gene>
    <name evidence="3" type="ORF">GCM10023340_13890</name>
</gene>
<feature type="region of interest" description="Disordered" evidence="1">
    <location>
        <begin position="65"/>
        <end position="107"/>
    </location>
</feature>
<protein>
    <recommendedName>
        <fullName evidence="5">Collagen-like protein</fullName>
    </recommendedName>
</protein>
<keyword evidence="2" id="KW-0732">Signal</keyword>